<accession>A0A612H7F1</accession>
<feature type="domain" description="DUF2726" evidence="1">
    <location>
        <begin position="20"/>
        <end position="110"/>
    </location>
</feature>
<comment type="caution">
    <text evidence="2">The sequence shown here is derived from an EMBL/GenBank/DDBJ whole genome shotgun (WGS) entry which is preliminary data.</text>
</comment>
<name>A0A612H7F1_SALET</name>
<evidence type="ECO:0000313" key="2">
    <source>
        <dbReference type="EMBL" id="ECW0108006.1"/>
    </source>
</evidence>
<dbReference type="Pfam" id="PF10881">
    <property type="entry name" value="DUF2726"/>
    <property type="match status" value="1"/>
</dbReference>
<gene>
    <name evidence="2" type="ORF">F3Q63_12480</name>
</gene>
<dbReference type="AlphaFoldDB" id="A0A612H7F1"/>
<reference evidence="2" key="1">
    <citation type="submission" date="2019-09" db="EMBL/GenBank/DDBJ databases">
        <authorList>
            <consortium name="GenomeTrakr network: Whole genome sequencing for foodborne pathogen traceback"/>
        </authorList>
    </citation>
    <scope>NUCLEOTIDE SEQUENCE</scope>
    <source>
        <strain evidence="2">AUSMDU00020873</strain>
    </source>
</reference>
<organism evidence="2">
    <name type="scientific">Salmonella enterica I</name>
    <dbReference type="NCBI Taxonomy" id="59201"/>
    <lineage>
        <taxon>Bacteria</taxon>
        <taxon>Pseudomonadati</taxon>
        <taxon>Pseudomonadota</taxon>
        <taxon>Gammaproteobacteria</taxon>
        <taxon>Enterobacterales</taxon>
        <taxon>Enterobacteriaceae</taxon>
        <taxon>Salmonella</taxon>
    </lineage>
</organism>
<sequence>MFFDIQGEGFFERVILSACANYFVFLQARLIDIIAPSASRNSNNSLHFTLFRSSSQYSVDFIIVRKVDYKVVCVVEFDSSTHDWPDSVRRDLKLNTVLESADIFILQSRSPDFLIDAIKSRFF</sequence>
<dbReference type="InterPro" id="IPR024402">
    <property type="entry name" value="DUF2726"/>
</dbReference>
<protein>
    <submittedName>
        <fullName evidence="2">DUF2726 domain-containing protein</fullName>
    </submittedName>
</protein>
<evidence type="ECO:0000259" key="1">
    <source>
        <dbReference type="Pfam" id="PF10881"/>
    </source>
</evidence>
<dbReference type="EMBL" id="AAKVAS010000012">
    <property type="protein sequence ID" value="ECW0108006.1"/>
    <property type="molecule type" value="Genomic_DNA"/>
</dbReference>
<proteinExistence type="predicted"/>